<name>A0A2I0R3G9_9FLAO</name>
<dbReference type="AlphaFoldDB" id="A0A2I0R3G9"/>
<proteinExistence type="predicted"/>
<protein>
    <recommendedName>
        <fullName evidence="4">DsrE family protein</fullName>
    </recommendedName>
</protein>
<keyword evidence="3" id="KW-1185">Reference proteome</keyword>
<keyword evidence="1" id="KW-0732">Signal</keyword>
<dbReference type="OrthoDB" id="1467432at2"/>
<dbReference type="SUPFAM" id="SSF75169">
    <property type="entry name" value="DsrEFH-like"/>
    <property type="match status" value="1"/>
</dbReference>
<dbReference type="Proteomes" id="UP000236654">
    <property type="component" value="Unassembled WGS sequence"/>
</dbReference>
<evidence type="ECO:0000256" key="1">
    <source>
        <dbReference type="SAM" id="SignalP"/>
    </source>
</evidence>
<organism evidence="2 3">
    <name type="scientific">Brumimicrobium salinarum</name>
    <dbReference type="NCBI Taxonomy" id="2058658"/>
    <lineage>
        <taxon>Bacteria</taxon>
        <taxon>Pseudomonadati</taxon>
        <taxon>Bacteroidota</taxon>
        <taxon>Flavobacteriia</taxon>
        <taxon>Flavobacteriales</taxon>
        <taxon>Crocinitomicaceae</taxon>
        <taxon>Brumimicrobium</taxon>
    </lineage>
</organism>
<evidence type="ECO:0000313" key="3">
    <source>
        <dbReference type="Proteomes" id="UP000236654"/>
    </source>
</evidence>
<dbReference type="Gene3D" id="3.40.1260.10">
    <property type="entry name" value="DsrEFH-like"/>
    <property type="match status" value="1"/>
</dbReference>
<sequence>MRKTIQLLSLAGALMFTTFGIAQNEVPKIEKSVVETLNTTPNLGFGVSQERPLRSAFMMYEQMKANGVKFDNYEIVIWGMVVKDIAENKELSSFLSKYMDEDLSVTVCSVAMDKLGVKASDLPKGFKEVDDAYVRIFELQALGYNLVIP</sequence>
<evidence type="ECO:0000313" key="2">
    <source>
        <dbReference type="EMBL" id="PKR81113.1"/>
    </source>
</evidence>
<dbReference type="EMBL" id="PJNI01000005">
    <property type="protein sequence ID" value="PKR81113.1"/>
    <property type="molecule type" value="Genomic_DNA"/>
</dbReference>
<comment type="caution">
    <text evidence="2">The sequence shown here is derived from an EMBL/GenBank/DDBJ whole genome shotgun (WGS) entry which is preliminary data.</text>
</comment>
<dbReference type="InterPro" id="IPR027396">
    <property type="entry name" value="DsrEFH-like"/>
</dbReference>
<feature type="signal peptide" evidence="1">
    <location>
        <begin position="1"/>
        <end position="22"/>
    </location>
</feature>
<feature type="chain" id="PRO_5014111161" description="DsrE family protein" evidence="1">
    <location>
        <begin position="23"/>
        <end position="149"/>
    </location>
</feature>
<evidence type="ECO:0008006" key="4">
    <source>
        <dbReference type="Google" id="ProtNLM"/>
    </source>
</evidence>
<reference evidence="2 3" key="1">
    <citation type="submission" date="2017-12" db="EMBL/GenBank/DDBJ databases">
        <title>The draft genome sequence of Brumimicrobium saltpan LHR20.</title>
        <authorList>
            <person name="Do Z.-J."/>
            <person name="Luo H.-R."/>
        </authorList>
    </citation>
    <scope>NUCLEOTIDE SEQUENCE [LARGE SCALE GENOMIC DNA]</scope>
    <source>
        <strain evidence="2 3">LHR20</strain>
    </source>
</reference>
<gene>
    <name evidence="2" type="ORF">CW751_05895</name>
</gene>
<dbReference type="RefSeq" id="WP_101334073.1">
    <property type="nucleotide sequence ID" value="NZ_PJNI01000005.1"/>
</dbReference>
<accession>A0A2I0R3G9</accession>